<dbReference type="GO" id="GO:0032153">
    <property type="term" value="C:cell division site"/>
    <property type="evidence" value="ECO:0007669"/>
    <property type="project" value="TreeGrafter"/>
</dbReference>
<comment type="similarity">
    <text evidence="1">Belongs to the E.coli NlpD/Haemophilus LppB family.</text>
</comment>
<protein>
    <submittedName>
        <fullName evidence="3">Peptidoglycan DD-metalloendopeptidase family protein</fullName>
    </submittedName>
</protein>
<dbReference type="PANTHER" id="PTHR21666">
    <property type="entry name" value="PEPTIDASE-RELATED"/>
    <property type="match status" value="1"/>
</dbReference>
<dbReference type="Proteomes" id="UP000886667">
    <property type="component" value="Unassembled WGS sequence"/>
</dbReference>
<evidence type="ECO:0000256" key="1">
    <source>
        <dbReference type="ARBA" id="ARBA00038420"/>
    </source>
</evidence>
<sequence>MRESSSSTGLSPVLPVMLLCLLIGVSACSTKGSAPVYNRALTPSQQGATTTPSNKAVSPSANRYKSSRTYYLVQPGDTLYAIAWRHYLEHEHLAAWNGIKAPNYSIYPGQRLRLKPPEVRKTRQRQPSVVPTPAKKVVKKPHPTTPVARQVTKPAPKPTPAKAVPVKKSVATNQKKRIKLAWSWPTKGRVVQTFSSSDQNRKGVRIGGQIGQPIKAAEAGRVVYAGGGLVGYGNLVIIKHDKNYLSAYGYNRKLLVKEGDNLAKGDIVAHMGSPHSGGQPVLHFEIRKQGKPINPLPLLPRK</sequence>
<dbReference type="CDD" id="cd00118">
    <property type="entry name" value="LysM"/>
    <property type="match status" value="1"/>
</dbReference>
<dbReference type="InterPro" id="IPR016047">
    <property type="entry name" value="M23ase_b-sheet_dom"/>
</dbReference>
<dbReference type="PROSITE" id="PS51257">
    <property type="entry name" value="PROKAR_LIPOPROTEIN"/>
    <property type="match status" value="1"/>
</dbReference>
<dbReference type="GO" id="GO:0004222">
    <property type="term" value="F:metalloendopeptidase activity"/>
    <property type="evidence" value="ECO:0007669"/>
    <property type="project" value="TreeGrafter"/>
</dbReference>
<dbReference type="Gene3D" id="2.70.70.10">
    <property type="entry name" value="Glucose Permease (Domain IIA)"/>
    <property type="match status" value="1"/>
</dbReference>
<evidence type="ECO:0000313" key="4">
    <source>
        <dbReference type="Proteomes" id="UP000886667"/>
    </source>
</evidence>
<dbReference type="EMBL" id="JAEPCM010000502">
    <property type="protein sequence ID" value="MCG7947541.1"/>
    <property type="molecule type" value="Genomic_DNA"/>
</dbReference>
<dbReference type="InterPro" id="IPR036779">
    <property type="entry name" value="LysM_dom_sf"/>
</dbReference>
<dbReference type="PANTHER" id="PTHR21666:SF263">
    <property type="entry name" value="MUREIN HYDROLASE ACTIVATOR NLPD"/>
    <property type="match status" value="1"/>
</dbReference>
<dbReference type="AlphaFoldDB" id="A0A9E4N496"/>
<dbReference type="Gene3D" id="3.10.350.10">
    <property type="entry name" value="LysM domain"/>
    <property type="match status" value="1"/>
</dbReference>
<gene>
    <name evidence="3" type="ORF">JAZ07_14450</name>
</gene>
<dbReference type="Pfam" id="PF01476">
    <property type="entry name" value="LysM"/>
    <property type="match status" value="1"/>
</dbReference>
<name>A0A9E4N496_9GAMM</name>
<dbReference type="GO" id="GO:0009279">
    <property type="term" value="C:cell outer membrane"/>
    <property type="evidence" value="ECO:0007669"/>
    <property type="project" value="TreeGrafter"/>
</dbReference>
<feature type="region of interest" description="Disordered" evidence="2">
    <location>
        <begin position="118"/>
        <end position="169"/>
    </location>
</feature>
<dbReference type="CDD" id="cd12797">
    <property type="entry name" value="M23_peptidase"/>
    <property type="match status" value="1"/>
</dbReference>
<evidence type="ECO:0000256" key="2">
    <source>
        <dbReference type="SAM" id="MobiDB-lite"/>
    </source>
</evidence>
<dbReference type="SMART" id="SM00257">
    <property type="entry name" value="LysM"/>
    <property type="match status" value="1"/>
</dbReference>
<comment type="caution">
    <text evidence="3">The sequence shown here is derived from an EMBL/GenBank/DDBJ whole genome shotgun (WGS) entry which is preliminary data.</text>
</comment>
<proteinExistence type="inferred from homology"/>
<dbReference type="Pfam" id="PF01551">
    <property type="entry name" value="Peptidase_M23"/>
    <property type="match status" value="1"/>
</dbReference>
<feature type="compositionally biased region" description="Low complexity" evidence="2">
    <location>
        <begin position="145"/>
        <end position="169"/>
    </location>
</feature>
<dbReference type="PROSITE" id="PS51782">
    <property type="entry name" value="LYSM"/>
    <property type="match status" value="1"/>
</dbReference>
<accession>A0A9E4N496</accession>
<dbReference type="InterPro" id="IPR011055">
    <property type="entry name" value="Dup_hybrid_motif"/>
</dbReference>
<reference evidence="3" key="1">
    <citation type="journal article" date="2021" name="Proc. Natl. Acad. Sci. U.S.A.">
        <title>Global biogeography of chemosynthetic symbionts reveals both localized and globally distributed symbiont groups. .</title>
        <authorList>
            <person name="Osvatic J.T."/>
            <person name="Wilkins L.G.E."/>
            <person name="Leibrecht L."/>
            <person name="Leray M."/>
            <person name="Zauner S."/>
            <person name="Polzin J."/>
            <person name="Camacho Y."/>
            <person name="Gros O."/>
            <person name="van Gils J.A."/>
            <person name="Eisen J.A."/>
            <person name="Petersen J.M."/>
            <person name="Yuen B."/>
        </authorList>
    </citation>
    <scope>NUCLEOTIDE SEQUENCE</scope>
    <source>
        <strain evidence="3">MAGclacostrist064TRANS</strain>
    </source>
</reference>
<dbReference type="InterPro" id="IPR018392">
    <property type="entry name" value="LysM"/>
</dbReference>
<dbReference type="InterPro" id="IPR050570">
    <property type="entry name" value="Cell_wall_metabolism_enzyme"/>
</dbReference>
<organism evidence="3 4">
    <name type="scientific">Candidatus Thiodiazotropha taylori</name>
    <dbReference type="NCBI Taxonomy" id="2792791"/>
    <lineage>
        <taxon>Bacteria</taxon>
        <taxon>Pseudomonadati</taxon>
        <taxon>Pseudomonadota</taxon>
        <taxon>Gammaproteobacteria</taxon>
        <taxon>Chromatiales</taxon>
        <taxon>Sedimenticolaceae</taxon>
        <taxon>Candidatus Thiodiazotropha</taxon>
    </lineage>
</organism>
<dbReference type="SUPFAM" id="SSF51261">
    <property type="entry name" value="Duplicated hybrid motif"/>
    <property type="match status" value="1"/>
</dbReference>
<evidence type="ECO:0000313" key="3">
    <source>
        <dbReference type="EMBL" id="MCG7947541.1"/>
    </source>
</evidence>